<proteinExistence type="predicted"/>
<evidence type="ECO:0000313" key="1">
    <source>
        <dbReference type="EMBL" id="TFK76684.1"/>
    </source>
</evidence>
<reference evidence="1 2" key="1">
    <citation type="journal article" date="2019" name="Nat. Ecol. Evol.">
        <title>Megaphylogeny resolves global patterns of mushroom evolution.</title>
        <authorList>
            <person name="Varga T."/>
            <person name="Krizsan K."/>
            <person name="Foldi C."/>
            <person name="Dima B."/>
            <person name="Sanchez-Garcia M."/>
            <person name="Sanchez-Ramirez S."/>
            <person name="Szollosi G.J."/>
            <person name="Szarkandi J.G."/>
            <person name="Papp V."/>
            <person name="Albert L."/>
            <person name="Andreopoulos W."/>
            <person name="Angelini C."/>
            <person name="Antonin V."/>
            <person name="Barry K.W."/>
            <person name="Bougher N.L."/>
            <person name="Buchanan P."/>
            <person name="Buyck B."/>
            <person name="Bense V."/>
            <person name="Catcheside P."/>
            <person name="Chovatia M."/>
            <person name="Cooper J."/>
            <person name="Damon W."/>
            <person name="Desjardin D."/>
            <person name="Finy P."/>
            <person name="Geml J."/>
            <person name="Haridas S."/>
            <person name="Hughes K."/>
            <person name="Justo A."/>
            <person name="Karasinski D."/>
            <person name="Kautmanova I."/>
            <person name="Kiss B."/>
            <person name="Kocsube S."/>
            <person name="Kotiranta H."/>
            <person name="LaButti K.M."/>
            <person name="Lechner B.E."/>
            <person name="Liimatainen K."/>
            <person name="Lipzen A."/>
            <person name="Lukacs Z."/>
            <person name="Mihaltcheva S."/>
            <person name="Morgado L.N."/>
            <person name="Niskanen T."/>
            <person name="Noordeloos M.E."/>
            <person name="Ohm R.A."/>
            <person name="Ortiz-Santana B."/>
            <person name="Ovrebo C."/>
            <person name="Racz N."/>
            <person name="Riley R."/>
            <person name="Savchenko A."/>
            <person name="Shiryaev A."/>
            <person name="Soop K."/>
            <person name="Spirin V."/>
            <person name="Szebenyi C."/>
            <person name="Tomsovsky M."/>
            <person name="Tulloss R.E."/>
            <person name="Uehling J."/>
            <person name="Grigoriev I.V."/>
            <person name="Vagvolgyi C."/>
            <person name="Papp T."/>
            <person name="Martin F.M."/>
            <person name="Miettinen O."/>
            <person name="Hibbett D.S."/>
            <person name="Nagy L.G."/>
        </authorList>
    </citation>
    <scope>NUCLEOTIDE SEQUENCE [LARGE SCALE GENOMIC DNA]</scope>
    <source>
        <strain evidence="1 2">NL-1719</strain>
    </source>
</reference>
<name>A0ACD3BG10_9AGAR</name>
<gene>
    <name evidence="1" type="ORF">BDN72DRAFT_754719</name>
</gene>
<sequence>MFVVAPFDPLRKLPGPDGTWFENHFSAVLNPNFSPDTHARWTKLYGHTFRFHGFGKHDYRLMSFDFRVVAHVLNSPTFEKPWQTRLSLSRLVGRGLISSEGAEHKLQRRHLAPGFTTRSMKSMTPVFFQKAQELASHWHNNLVSSPSVSSDFPFSLTDTSVIVDVVHWVSRATFDVIGLTGFNYNFRSLQDESDSVYLAYRKMFAIADKGPGLRGLLSLFVPLLNTLLPTADTKATDECLKVIKEVGKTLVANTKAKIIAEKTNGDDSDDRDILSVLVRSNLSVDASKQLSDEELLDQCSTLLLAGTDSVALGISWSLYHLAHSLEAQTRVRNELSSIDLDSIPAEQRWEALESLPFLDAVVREALRLSPPAHSTIRVAVTDDHIPISQPVVLRDGTVISKGEYIDIKKGSFVHIPIEGINFSEELYGKDAREFRPDRWADLSSSARTPQHPGLGDSMTFSLGPHSCVGYKFSIAEIKVFLGTLLPQFVFKPQEGTEILKFNAILTKPYVKGQWQMGAQLPLVVERYHG</sequence>
<keyword evidence="2" id="KW-1185">Reference proteome</keyword>
<dbReference type="Proteomes" id="UP000308600">
    <property type="component" value="Unassembled WGS sequence"/>
</dbReference>
<dbReference type="EMBL" id="ML208259">
    <property type="protein sequence ID" value="TFK76684.1"/>
    <property type="molecule type" value="Genomic_DNA"/>
</dbReference>
<organism evidence="1 2">
    <name type="scientific">Pluteus cervinus</name>
    <dbReference type="NCBI Taxonomy" id="181527"/>
    <lineage>
        <taxon>Eukaryota</taxon>
        <taxon>Fungi</taxon>
        <taxon>Dikarya</taxon>
        <taxon>Basidiomycota</taxon>
        <taxon>Agaricomycotina</taxon>
        <taxon>Agaricomycetes</taxon>
        <taxon>Agaricomycetidae</taxon>
        <taxon>Agaricales</taxon>
        <taxon>Pluteineae</taxon>
        <taxon>Pluteaceae</taxon>
        <taxon>Pluteus</taxon>
    </lineage>
</organism>
<protein>
    <submittedName>
        <fullName evidence="1">Cytochrome P450</fullName>
    </submittedName>
</protein>
<evidence type="ECO:0000313" key="2">
    <source>
        <dbReference type="Proteomes" id="UP000308600"/>
    </source>
</evidence>
<accession>A0ACD3BG10</accession>